<organism evidence="13 14">
    <name type="scientific">Lysobacter helvus</name>
    <dbReference type="NCBI Taxonomy" id="2675059"/>
    <lineage>
        <taxon>Bacteria</taxon>
        <taxon>Pseudomonadati</taxon>
        <taxon>Pseudomonadota</taxon>
        <taxon>Gammaproteobacteria</taxon>
        <taxon>Lysobacterales</taxon>
        <taxon>Lysobacteraceae</taxon>
        <taxon>Lysobacter</taxon>
    </lineage>
</organism>
<keyword evidence="5" id="KW-0997">Cell inner membrane</keyword>
<evidence type="ECO:0000256" key="3">
    <source>
        <dbReference type="ARBA" id="ARBA00022475"/>
    </source>
</evidence>
<evidence type="ECO:0000256" key="9">
    <source>
        <dbReference type="ARBA" id="ARBA00025772"/>
    </source>
</evidence>
<dbReference type="PROSITE" id="PS00409">
    <property type="entry name" value="PROKAR_NTER_METHYL"/>
    <property type="match status" value="1"/>
</dbReference>
<dbReference type="Proteomes" id="UP000680514">
    <property type="component" value="Chromosome"/>
</dbReference>
<dbReference type="EMBL" id="AP024546">
    <property type="protein sequence ID" value="BCT94961.1"/>
    <property type="molecule type" value="Genomic_DNA"/>
</dbReference>
<evidence type="ECO:0000256" key="5">
    <source>
        <dbReference type="ARBA" id="ARBA00022519"/>
    </source>
</evidence>
<dbReference type="InterPro" id="IPR045584">
    <property type="entry name" value="Pilin-like"/>
</dbReference>
<evidence type="ECO:0000256" key="10">
    <source>
        <dbReference type="ARBA" id="ARBA00030775"/>
    </source>
</evidence>
<evidence type="ECO:0000259" key="12">
    <source>
        <dbReference type="Pfam" id="PF12019"/>
    </source>
</evidence>
<dbReference type="Gene3D" id="3.30.700.10">
    <property type="entry name" value="Glycoprotein, Type 4 Pilin"/>
    <property type="match status" value="1"/>
</dbReference>
<reference evidence="13 14" key="1">
    <citation type="submission" date="2021-03" db="EMBL/GenBank/DDBJ databases">
        <title>Complete Genome Sequences of Two Lysobacter Strains Isolated from Sea Water (Lysobacter caseinilyticus) and Soil (Lysobacter helvus) in South Korea.</title>
        <authorList>
            <person name="Watanabe Y."/>
            <person name="Arakawa K."/>
        </authorList>
    </citation>
    <scope>NUCLEOTIDE SEQUENCE [LARGE SCALE GENOMIC DNA]</scope>
    <source>
        <strain evidence="13 14">D10</strain>
    </source>
</reference>
<dbReference type="SUPFAM" id="SSF54523">
    <property type="entry name" value="Pili subunits"/>
    <property type="match status" value="1"/>
</dbReference>
<gene>
    <name evidence="13" type="primary">xpsH</name>
    <name evidence="13" type="ORF">LYSHEL_08320</name>
</gene>
<evidence type="ECO:0000256" key="6">
    <source>
        <dbReference type="ARBA" id="ARBA00022692"/>
    </source>
</evidence>
<evidence type="ECO:0000313" key="14">
    <source>
        <dbReference type="Proteomes" id="UP000680514"/>
    </source>
</evidence>
<name>A0ABM7QBS9_9GAMM</name>
<evidence type="ECO:0000256" key="2">
    <source>
        <dbReference type="ARBA" id="ARBA00021549"/>
    </source>
</evidence>
<keyword evidence="8 11" id="KW-0472">Membrane</keyword>
<keyword evidence="7 11" id="KW-1133">Transmembrane helix</keyword>
<keyword evidence="4" id="KW-0488">Methylation</keyword>
<evidence type="ECO:0000313" key="13">
    <source>
        <dbReference type="EMBL" id="BCT94961.1"/>
    </source>
</evidence>
<evidence type="ECO:0000256" key="1">
    <source>
        <dbReference type="ARBA" id="ARBA00004377"/>
    </source>
</evidence>
<keyword evidence="6 11" id="KW-0812">Transmembrane</keyword>
<evidence type="ECO:0000256" key="7">
    <source>
        <dbReference type="ARBA" id="ARBA00022989"/>
    </source>
</evidence>
<dbReference type="NCBIfam" id="TIGR02532">
    <property type="entry name" value="IV_pilin_GFxxxE"/>
    <property type="match status" value="1"/>
</dbReference>
<dbReference type="Pfam" id="PF12019">
    <property type="entry name" value="GspH"/>
    <property type="match status" value="1"/>
</dbReference>
<keyword evidence="3" id="KW-1003">Cell membrane</keyword>
<evidence type="ECO:0000256" key="8">
    <source>
        <dbReference type="ARBA" id="ARBA00023136"/>
    </source>
</evidence>
<evidence type="ECO:0000256" key="4">
    <source>
        <dbReference type="ARBA" id="ARBA00022481"/>
    </source>
</evidence>
<dbReference type="NCBIfam" id="NF047827">
    <property type="entry name" value="T3SSXpsH"/>
    <property type="match status" value="1"/>
</dbReference>
<sequence>MHATGRRGSHGRASAPPVRARVQSGFTLLEMVVVLMIMAAVSLLAAAAVTHGFAGTRLRSDAQEIAAQLRYTRAQAISTGRPQQFFIDPAAHTWRAPNTRDGKVSKQFGIVFTGAREVQPTQGVGSIMFFPDGASTGGRVQLNAKTAAWNVDVAWLTGEVKIARGQVAQ</sequence>
<dbReference type="InterPro" id="IPR012902">
    <property type="entry name" value="N_methyl_site"/>
</dbReference>
<keyword evidence="14" id="KW-1185">Reference proteome</keyword>
<accession>A0ABM7QBS9</accession>
<dbReference type="Pfam" id="PF07963">
    <property type="entry name" value="N_methyl"/>
    <property type="match status" value="1"/>
</dbReference>
<evidence type="ECO:0000256" key="11">
    <source>
        <dbReference type="SAM" id="Phobius"/>
    </source>
</evidence>
<comment type="subcellular location">
    <subcellularLocation>
        <location evidence="1">Cell inner membrane</location>
        <topology evidence="1">Single-pass membrane protein</topology>
    </subcellularLocation>
</comment>
<proteinExistence type="inferred from homology"/>
<feature type="domain" description="General secretion pathway GspH" evidence="12">
    <location>
        <begin position="62"/>
        <end position="156"/>
    </location>
</feature>
<protein>
    <recommendedName>
        <fullName evidence="2">Type II secretion system protein H</fullName>
    </recommendedName>
    <alternativeName>
        <fullName evidence="10">General secretion pathway protein H</fullName>
    </alternativeName>
</protein>
<feature type="transmembrane region" description="Helical" evidence="11">
    <location>
        <begin position="26"/>
        <end position="49"/>
    </location>
</feature>
<dbReference type="InterPro" id="IPR022346">
    <property type="entry name" value="T2SS_GspH"/>
</dbReference>
<comment type="similarity">
    <text evidence="9">Belongs to the GSP H family.</text>
</comment>